<reference evidence="2 3" key="1">
    <citation type="submission" date="2016-06" db="EMBL/GenBank/DDBJ databases">
        <authorList>
            <person name="Kjaerup R.B."/>
            <person name="Dalgaard T.S."/>
            <person name="Juul-Madsen H.R."/>
        </authorList>
    </citation>
    <scope>NUCLEOTIDE SEQUENCE [LARGE SCALE GENOMIC DNA]</scope>
    <source>
        <strain evidence="2 3">DSM 45097</strain>
    </source>
</reference>
<dbReference type="Gene3D" id="3.40.50.1820">
    <property type="entry name" value="alpha/beta hydrolase"/>
    <property type="match status" value="1"/>
</dbReference>
<evidence type="ECO:0000259" key="1">
    <source>
        <dbReference type="Pfam" id="PF12697"/>
    </source>
</evidence>
<dbReference type="PANTHER" id="PTHR37017">
    <property type="entry name" value="AB HYDROLASE-1 DOMAIN-CONTAINING PROTEIN-RELATED"/>
    <property type="match status" value="1"/>
</dbReference>
<dbReference type="InterPro" id="IPR052897">
    <property type="entry name" value="Sec-Metab_Biosynth_Hydrolase"/>
</dbReference>
<dbReference type="InterPro" id="IPR029058">
    <property type="entry name" value="AB_hydrolase_fold"/>
</dbReference>
<protein>
    <recommendedName>
        <fullName evidence="1">AB hydrolase-1 domain-containing protein</fullName>
    </recommendedName>
</protein>
<proteinExistence type="predicted"/>
<name>A0A1C5JRF7_9ACTN</name>
<sequence length="239" mass="25842">MDRHATPLDRPTMLLVHSPLLTPATWDALLPYLETAGWRVVVPDLRPLVRAPSFHAAVRAAVAADVAPGAPTVVVGHSRAGAYLPGIVDAVGGDGPDVVFLDARLPHPGASWLGSSPPERAAWLRERATSGRLPRWDTWFPADSMADLLPDPRLRCHVLRDLPELPWQVVTEILPPTGAGWDAARPSYLQLSAAYRPTADRAEEAGWRVRRVDADHLAMVSRPELVADLIRSTVGTAAG</sequence>
<dbReference type="Pfam" id="PF12697">
    <property type="entry name" value="Abhydrolase_6"/>
    <property type="match status" value="1"/>
</dbReference>
<keyword evidence="3" id="KW-1185">Reference proteome</keyword>
<dbReference type="SUPFAM" id="SSF53474">
    <property type="entry name" value="alpha/beta-Hydrolases"/>
    <property type="match status" value="1"/>
</dbReference>
<evidence type="ECO:0000313" key="3">
    <source>
        <dbReference type="Proteomes" id="UP000198210"/>
    </source>
</evidence>
<dbReference type="AlphaFoldDB" id="A0A1C5JRF7"/>
<dbReference type="GO" id="GO:0003824">
    <property type="term" value="F:catalytic activity"/>
    <property type="evidence" value="ECO:0007669"/>
    <property type="project" value="UniProtKB-ARBA"/>
</dbReference>
<dbReference type="PANTHER" id="PTHR37017:SF11">
    <property type="entry name" value="ESTERASE_LIPASE_THIOESTERASE DOMAIN-CONTAINING PROTEIN"/>
    <property type="match status" value="1"/>
</dbReference>
<feature type="domain" description="AB hydrolase-1" evidence="1">
    <location>
        <begin position="14"/>
        <end position="228"/>
    </location>
</feature>
<gene>
    <name evidence="2" type="ORF">GA0074704_4859</name>
</gene>
<organism evidence="2 3">
    <name type="scientific">Micromonospora siamensis</name>
    <dbReference type="NCBI Taxonomy" id="299152"/>
    <lineage>
        <taxon>Bacteria</taxon>
        <taxon>Bacillati</taxon>
        <taxon>Actinomycetota</taxon>
        <taxon>Actinomycetes</taxon>
        <taxon>Micromonosporales</taxon>
        <taxon>Micromonosporaceae</taxon>
        <taxon>Micromonospora</taxon>
    </lineage>
</organism>
<dbReference type="RefSeq" id="WP_088972613.1">
    <property type="nucleotide sequence ID" value="NZ_JBHLYF010000002.1"/>
</dbReference>
<dbReference type="EMBL" id="LT607751">
    <property type="protein sequence ID" value="SCG73098.1"/>
    <property type="molecule type" value="Genomic_DNA"/>
</dbReference>
<dbReference type="Proteomes" id="UP000198210">
    <property type="component" value="Chromosome I"/>
</dbReference>
<evidence type="ECO:0000313" key="2">
    <source>
        <dbReference type="EMBL" id="SCG73098.1"/>
    </source>
</evidence>
<dbReference type="InterPro" id="IPR000073">
    <property type="entry name" value="AB_hydrolase_1"/>
</dbReference>
<accession>A0A1C5JRF7</accession>